<dbReference type="Pfam" id="PF04321">
    <property type="entry name" value="RmlD_sub_bind"/>
    <property type="match status" value="1"/>
</dbReference>
<dbReference type="GO" id="GO:0008831">
    <property type="term" value="F:dTDP-4-dehydrorhamnose reductase activity"/>
    <property type="evidence" value="ECO:0007669"/>
    <property type="project" value="TreeGrafter"/>
</dbReference>
<organism evidence="3">
    <name type="scientific">freshwater metagenome</name>
    <dbReference type="NCBI Taxonomy" id="449393"/>
    <lineage>
        <taxon>unclassified sequences</taxon>
        <taxon>metagenomes</taxon>
        <taxon>ecological metagenomes</taxon>
    </lineage>
</organism>
<dbReference type="PANTHER" id="PTHR10491">
    <property type="entry name" value="DTDP-4-DEHYDRORHAMNOSE REDUCTASE"/>
    <property type="match status" value="1"/>
</dbReference>
<evidence type="ECO:0000313" key="5">
    <source>
        <dbReference type="EMBL" id="CAB5025587.1"/>
    </source>
</evidence>
<dbReference type="Gene3D" id="3.90.25.10">
    <property type="entry name" value="UDP-galactose 4-epimerase, domain 1"/>
    <property type="match status" value="1"/>
</dbReference>
<dbReference type="CDD" id="cd05254">
    <property type="entry name" value="dTDP_HR_like_SDR_e"/>
    <property type="match status" value="1"/>
</dbReference>
<dbReference type="AlphaFoldDB" id="A0A6J7AMZ1"/>
<dbReference type="EMBL" id="CAFBMH010000147">
    <property type="protein sequence ID" value="CAB4931922.1"/>
    <property type="molecule type" value="Genomic_DNA"/>
</dbReference>
<gene>
    <name evidence="2" type="ORF">UFOPK2754_01350</name>
    <name evidence="3" type="ORF">UFOPK3139_02008</name>
    <name evidence="4" type="ORF">UFOPK3543_02708</name>
    <name evidence="5" type="ORF">UFOPK3967_03029</name>
</gene>
<feature type="domain" description="RmlD-like substrate binding" evidence="1">
    <location>
        <begin position="21"/>
        <end position="296"/>
    </location>
</feature>
<dbReference type="EMBL" id="CAFABA010000090">
    <property type="protein sequence ID" value="CAB4834197.1"/>
    <property type="molecule type" value="Genomic_DNA"/>
</dbReference>
<evidence type="ECO:0000313" key="3">
    <source>
        <dbReference type="EMBL" id="CAB4834197.1"/>
    </source>
</evidence>
<dbReference type="NCBIfam" id="TIGR01214">
    <property type="entry name" value="rmlD"/>
    <property type="match status" value="1"/>
</dbReference>
<dbReference type="InterPro" id="IPR005913">
    <property type="entry name" value="dTDP_dehydrorham_reduct"/>
</dbReference>
<protein>
    <submittedName>
        <fullName evidence="3">Unannotated protein</fullName>
    </submittedName>
</protein>
<reference evidence="3" key="1">
    <citation type="submission" date="2020-05" db="EMBL/GenBank/DDBJ databases">
        <authorList>
            <person name="Chiriac C."/>
            <person name="Salcher M."/>
            <person name="Ghai R."/>
            <person name="Kavagutti S V."/>
        </authorList>
    </citation>
    <scope>NUCLEOTIDE SEQUENCE</scope>
</reference>
<dbReference type="GO" id="GO:0005829">
    <property type="term" value="C:cytosol"/>
    <property type="evidence" value="ECO:0007669"/>
    <property type="project" value="TreeGrafter"/>
</dbReference>
<accession>A0A6J7AMZ1</accession>
<proteinExistence type="predicted"/>
<name>A0A6J7AMZ1_9ZZZZ</name>
<evidence type="ECO:0000313" key="4">
    <source>
        <dbReference type="EMBL" id="CAB4931922.1"/>
    </source>
</evidence>
<dbReference type="PANTHER" id="PTHR10491:SF4">
    <property type="entry name" value="METHIONINE ADENOSYLTRANSFERASE 2 SUBUNIT BETA"/>
    <property type="match status" value="1"/>
</dbReference>
<sequence length="299" mass="31994">MVVGAAQGTRRHIEAGELTVHLLVTGAGGQLGLDVSAAFARHEVTALAHDRLDVTDRDQVLGAITTLRPQAIVHCAAWTAVDACEADPERAFAANALAVRHVAEGARRVGAHVCHISTDYVFDGTKSAPYNEWDTPAPRSVYGASKLAGERELDIDATIVRTSWVCGFGGANMVKTILRIAAQNPELVFVDDQFGHPTFTADLATMIRRLVIDRRPGVFHVTNQGAVSWYEFARAVMAAAGLDADRVSPIATAALVPPRPAPRPANSVLDNAALRLSGVPLLRDFREPLAELVARLTAF</sequence>
<evidence type="ECO:0000313" key="2">
    <source>
        <dbReference type="EMBL" id="CAB4743601.1"/>
    </source>
</evidence>
<dbReference type="EMBL" id="CAEZYR010000043">
    <property type="protein sequence ID" value="CAB4743601.1"/>
    <property type="molecule type" value="Genomic_DNA"/>
</dbReference>
<dbReference type="GO" id="GO:0019305">
    <property type="term" value="P:dTDP-rhamnose biosynthetic process"/>
    <property type="evidence" value="ECO:0007669"/>
    <property type="project" value="TreeGrafter"/>
</dbReference>
<dbReference type="InterPro" id="IPR029903">
    <property type="entry name" value="RmlD-like-bd"/>
</dbReference>
<evidence type="ECO:0000259" key="1">
    <source>
        <dbReference type="Pfam" id="PF04321"/>
    </source>
</evidence>
<dbReference type="Gene3D" id="3.40.50.720">
    <property type="entry name" value="NAD(P)-binding Rossmann-like Domain"/>
    <property type="match status" value="1"/>
</dbReference>
<dbReference type="EMBL" id="CAFBOS010000293">
    <property type="protein sequence ID" value="CAB5025587.1"/>
    <property type="molecule type" value="Genomic_DNA"/>
</dbReference>
<dbReference type="SUPFAM" id="SSF51735">
    <property type="entry name" value="NAD(P)-binding Rossmann-fold domains"/>
    <property type="match status" value="1"/>
</dbReference>
<dbReference type="InterPro" id="IPR036291">
    <property type="entry name" value="NAD(P)-bd_dom_sf"/>
</dbReference>